<dbReference type="AlphaFoldDB" id="A0A0R1HQV2"/>
<dbReference type="PATRIC" id="fig|1302272.5.peg.1169"/>
<evidence type="ECO:0000313" key="2">
    <source>
        <dbReference type="Proteomes" id="UP000050911"/>
    </source>
</evidence>
<proteinExistence type="predicted"/>
<organism evidence="1 2">
    <name type="scientific">Secundilactobacillus kimchicus JCM 15530</name>
    <dbReference type="NCBI Taxonomy" id="1302272"/>
    <lineage>
        <taxon>Bacteria</taxon>
        <taxon>Bacillati</taxon>
        <taxon>Bacillota</taxon>
        <taxon>Bacilli</taxon>
        <taxon>Lactobacillales</taxon>
        <taxon>Lactobacillaceae</taxon>
        <taxon>Secundilactobacillus</taxon>
    </lineage>
</organism>
<dbReference type="STRING" id="1302272.FC96_GL001161"/>
<dbReference type="InterPro" id="IPR018757">
    <property type="entry name" value="DUF2316"/>
</dbReference>
<dbReference type="Proteomes" id="UP000050911">
    <property type="component" value="Unassembled WGS sequence"/>
</dbReference>
<dbReference type="Pfam" id="PF10078">
    <property type="entry name" value="DUF2316"/>
    <property type="match status" value="1"/>
</dbReference>
<comment type="caution">
    <text evidence="1">The sequence shown here is derived from an EMBL/GenBank/DDBJ whole genome shotgun (WGS) entry which is preliminary data.</text>
</comment>
<reference evidence="1 2" key="1">
    <citation type="journal article" date="2015" name="Genome Announc.">
        <title>Expanding the biotechnology potential of lactobacilli through comparative genomics of 213 strains and associated genera.</title>
        <authorList>
            <person name="Sun Z."/>
            <person name="Harris H.M."/>
            <person name="McCann A."/>
            <person name="Guo C."/>
            <person name="Argimon S."/>
            <person name="Zhang W."/>
            <person name="Yang X."/>
            <person name="Jeffery I.B."/>
            <person name="Cooney J.C."/>
            <person name="Kagawa T.F."/>
            <person name="Liu W."/>
            <person name="Song Y."/>
            <person name="Salvetti E."/>
            <person name="Wrobel A."/>
            <person name="Rasinkangas P."/>
            <person name="Parkhill J."/>
            <person name="Rea M.C."/>
            <person name="O'Sullivan O."/>
            <person name="Ritari J."/>
            <person name="Douillard F.P."/>
            <person name="Paul Ross R."/>
            <person name="Yang R."/>
            <person name="Briner A.E."/>
            <person name="Felis G.E."/>
            <person name="de Vos W.M."/>
            <person name="Barrangou R."/>
            <person name="Klaenhammer T.R."/>
            <person name="Caufield P.W."/>
            <person name="Cui Y."/>
            <person name="Zhang H."/>
            <person name="O'Toole P.W."/>
        </authorList>
    </citation>
    <scope>NUCLEOTIDE SEQUENCE [LARGE SCALE GENOMIC DNA]</scope>
    <source>
        <strain evidence="1 2">JCM 15530</strain>
    </source>
</reference>
<gene>
    <name evidence="1" type="ORF">FC96_GL001161</name>
</gene>
<dbReference type="RefSeq" id="WP_056942034.1">
    <property type="nucleotide sequence ID" value="NZ_AZCX01000002.1"/>
</dbReference>
<dbReference type="EMBL" id="AZCX01000002">
    <property type="protein sequence ID" value="KRK48840.1"/>
    <property type="molecule type" value="Genomic_DNA"/>
</dbReference>
<sequence length="99" mass="11325">MSLTIAQIEATKQEFKENIARSGLSLDDLALVLNTTPDVIAQSIAMHPRRIEDNWIIRNFLMKYMADNGIEVVPFTALLGDYHDYWFLDDRVVERGLIG</sequence>
<evidence type="ECO:0000313" key="1">
    <source>
        <dbReference type="EMBL" id="KRK48840.1"/>
    </source>
</evidence>
<evidence type="ECO:0008006" key="3">
    <source>
        <dbReference type="Google" id="ProtNLM"/>
    </source>
</evidence>
<protein>
    <recommendedName>
        <fullName evidence="3">DUF2316 family protein</fullName>
    </recommendedName>
</protein>
<keyword evidence="2" id="KW-1185">Reference proteome</keyword>
<name>A0A0R1HQV2_9LACO</name>
<accession>A0A0R1HQV2</accession>
<dbReference type="OrthoDB" id="3233189at2"/>